<evidence type="ECO:0000313" key="3">
    <source>
        <dbReference type="Proteomes" id="UP000041254"/>
    </source>
</evidence>
<dbReference type="Proteomes" id="UP000041254">
    <property type="component" value="Unassembled WGS sequence"/>
</dbReference>
<keyword evidence="1" id="KW-0472">Membrane</keyword>
<organism evidence="2 3">
    <name type="scientific">Vitrella brassicaformis (strain CCMP3155)</name>
    <dbReference type="NCBI Taxonomy" id="1169540"/>
    <lineage>
        <taxon>Eukaryota</taxon>
        <taxon>Sar</taxon>
        <taxon>Alveolata</taxon>
        <taxon>Colpodellida</taxon>
        <taxon>Vitrellaceae</taxon>
        <taxon>Vitrella</taxon>
    </lineage>
</organism>
<feature type="transmembrane region" description="Helical" evidence="1">
    <location>
        <begin position="183"/>
        <end position="202"/>
    </location>
</feature>
<sequence length="488" mass="51612">MASLSASSLLRGAGLLIAAAFIGFEMWGGASALDAIAVVLGGPSGKKGLHILNRSQNIIAGDNDVGAVLSGGRHNSHPVAEFFLLVHLALVGLNAVLFPLQFAPFIRRKHIDLHRQIGRVALSTYIVSCLAVLAHHLFRSPASYAFGGASFYYDLVLIAIGPVVSAVQAAWDAARRHDVSTNIGAVMQASLGMIVPILQRFYAPVLTVTGKTLGVFPPVLGQKAMVDCFEAALFVAFWTAIVPFTYFCSLTVPKPATLPRPSPALLSSLALALAAALVCAMTGVASPPAADFSYLAGTSPVDGPVPVWIGMAVLVSSVATVLLLGERIDALNGAIETKSEQTKRRYFFVASLVNGVAVVLFSIGDVYARFRFVTAAAFLCASLVQSCTAAVALMMQPQDKKAGRLMHATVLTNLLASLVFPFCYVSATFVWPPRAFVPVVEWMEFVAFVPVTAVSAVLYVGCYGKGNERVKEVVGSAIAWVNKNLSLP</sequence>
<feature type="transmembrane region" description="Helical" evidence="1">
    <location>
        <begin position="370"/>
        <end position="393"/>
    </location>
</feature>
<feature type="transmembrane region" description="Helical" evidence="1">
    <location>
        <begin position="405"/>
        <end position="430"/>
    </location>
</feature>
<feature type="transmembrane region" description="Helical" evidence="1">
    <location>
        <begin position="82"/>
        <end position="105"/>
    </location>
</feature>
<dbReference type="VEuPathDB" id="CryptoDB:Vbra_12887"/>
<evidence type="ECO:0000256" key="1">
    <source>
        <dbReference type="SAM" id="Phobius"/>
    </source>
</evidence>
<feature type="transmembrane region" description="Helical" evidence="1">
    <location>
        <begin position="305"/>
        <end position="325"/>
    </location>
</feature>
<evidence type="ECO:0000313" key="2">
    <source>
        <dbReference type="EMBL" id="CEM00618.1"/>
    </source>
</evidence>
<keyword evidence="3" id="KW-1185">Reference proteome</keyword>
<accession>A0A0G4EQV3</accession>
<name>A0A0G4EQV3_VITBC</name>
<feature type="transmembrane region" description="Helical" evidence="1">
    <location>
        <begin position="231"/>
        <end position="252"/>
    </location>
</feature>
<proteinExistence type="predicted"/>
<protein>
    <submittedName>
        <fullName evidence="2">Uncharacterized protein</fullName>
    </submittedName>
</protein>
<feature type="transmembrane region" description="Helical" evidence="1">
    <location>
        <begin position="442"/>
        <end position="462"/>
    </location>
</feature>
<feature type="transmembrane region" description="Helical" evidence="1">
    <location>
        <begin position="264"/>
        <end position="285"/>
    </location>
</feature>
<reference evidence="2 3" key="1">
    <citation type="submission" date="2014-11" db="EMBL/GenBank/DDBJ databases">
        <authorList>
            <person name="Zhu J."/>
            <person name="Qi W."/>
            <person name="Song R."/>
        </authorList>
    </citation>
    <scope>NUCLEOTIDE SEQUENCE [LARGE SCALE GENOMIC DNA]</scope>
</reference>
<dbReference type="AlphaFoldDB" id="A0A0G4EQV3"/>
<feature type="transmembrane region" description="Helical" evidence="1">
    <location>
        <begin position="346"/>
        <end position="364"/>
    </location>
</feature>
<dbReference type="EMBL" id="CDMY01000295">
    <property type="protein sequence ID" value="CEM00618.1"/>
    <property type="molecule type" value="Genomic_DNA"/>
</dbReference>
<feature type="transmembrane region" description="Helical" evidence="1">
    <location>
        <begin position="117"/>
        <end position="138"/>
    </location>
</feature>
<gene>
    <name evidence="2" type="ORF">Vbra_12887</name>
</gene>
<keyword evidence="1" id="KW-0812">Transmembrane</keyword>
<keyword evidence="1" id="KW-1133">Transmembrane helix</keyword>
<feature type="transmembrane region" description="Helical" evidence="1">
    <location>
        <begin position="150"/>
        <end position="171"/>
    </location>
</feature>
<dbReference type="InParanoid" id="A0A0G4EQV3"/>